<dbReference type="Pfam" id="PF01243">
    <property type="entry name" value="PNPOx_N"/>
    <property type="match status" value="1"/>
</dbReference>
<sequence>MAKAFAERTFTQEVRQIQERQGSARSYDRFLSAEAPADDRLGPREIQFISQRDGFYQATVSETGWPYVQFRGGPRGFLKVLDDQTIAYADFRGNRQYISAGNLTKDDRIAMILVDYPNSARVKVLGRARLVEAADDPLLVERLQDETYRGRPERAVVITVEGFDWNCPQHLPVRLTMEEMRPILEPFQAELATLKAENAALKARLAAAS</sequence>
<dbReference type="AlphaFoldDB" id="A0A1X7BPT2"/>
<evidence type="ECO:0000313" key="3">
    <source>
        <dbReference type="Proteomes" id="UP000193224"/>
    </source>
</evidence>
<dbReference type="RefSeq" id="WP_085799633.1">
    <property type="nucleotide sequence ID" value="NZ_FWXB01000004.1"/>
</dbReference>
<dbReference type="EMBL" id="FWXB01000004">
    <property type="protein sequence ID" value="SMC11668.1"/>
    <property type="molecule type" value="Genomic_DNA"/>
</dbReference>
<dbReference type="PANTHER" id="PTHR42815:SF2">
    <property type="entry name" value="FAD-BINDING, PUTATIVE (AFU_ORTHOLOGUE AFUA_6G07600)-RELATED"/>
    <property type="match status" value="1"/>
</dbReference>
<gene>
    <name evidence="2" type="ORF">ROA7745_01485</name>
</gene>
<dbReference type="InterPro" id="IPR012349">
    <property type="entry name" value="Split_barrel_FMN-bd"/>
</dbReference>
<dbReference type="Gene3D" id="2.30.110.10">
    <property type="entry name" value="Electron Transport, Fmn-binding Protein, Chain A"/>
    <property type="match status" value="1"/>
</dbReference>
<protein>
    <submittedName>
        <fullName evidence="2">Pyridoxamine 5'-phosphate oxidase</fullName>
    </submittedName>
</protein>
<reference evidence="2 3" key="1">
    <citation type="submission" date="2017-03" db="EMBL/GenBank/DDBJ databases">
        <authorList>
            <person name="Afonso C.L."/>
            <person name="Miller P.J."/>
            <person name="Scott M.A."/>
            <person name="Spackman E."/>
            <person name="Goraichik I."/>
            <person name="Dimitrov K.M."/>
            <person name="Suarez D.L."/>
            <person name="Swayne D.E."/>
        </authorList>
    </citation>
    <scope>NUCLEOTIDE SEQUENCE [LARGE SCALE GENOMIC DNA]</scope>
    <source>
        <strain evidence="2 3">CECT 7745</strain>
    </source>
</reference>
<dbReference type="PANTHER" id="PTHR42815">
    <property type="entry name" value="FAD-BINDING, PUTATIVE (AFU_ORTHOLOGUE AFUA_6G07600)-RELATED"/>
    <property type="match status" value="1"/>
</dbReference>
<accession>A0A1X7BPT2</accession>
<evidence type="ECO:0000313" key="2">
    <source>
        <dbReference type="EMBL" id="SMC11668.1"/>
    </source>
</evidence>
<evidence type="ECO:0000259" key="1">
    <source>
        <dbReference type="Pfam" id="PF01243"/>
    </source>
</evidence>
<dbReference type="SUPFAM" id="SSF50475">
    <property type="entry name" value="FMN-binding split barrel"/>
    <property type="match status" value="1"/>
</dbReference>
<keyword evidence="3" id="KW-1185">Reference proteome</keyword>
<dbReference type="Proteomes" id="UP000193224">
    <property type="component" value="Unassembled WGS sequence"/>
</dbReference>
<name>A0A1X7BPT2_9RHOB</name>
<proteinExistence type="predicted"/>
<organism evidence="2 3">
    <name type="scientific">Roseovarius aestuarii</name>
    <dbReference type="NCBI Taxonomy" id="475083"/>
    <lineage>
        <taxon>Bacteria</taxon>
        <taxon>Pseudomonadati</taxon>
        <taxon>Pseudomonadota</taxon>
        <taxon>Alphaproteobacteria</taxon>
        <taxon>Rhodobacterales</taxon>
        <taxon>Roseobacteraceae</taxon>
        <taxon>Roseovarius</taxon>
    </lineage>
</organism>
<feature type="domain" description="Pyridoxamine 5'-phosphate oxidase N-terminal" evidence="1">
    <location>
        <begin position="48"/>
        <end position="143"/>
    </location>
</feature>
<dbReference type="InterPro" id="IPR011576">
    <property type="entry name" value="Pyridox_Oxase_N"/>
</dbReference>
<dbReference type="OrthoDB" id="9790331at2"/>